<dbReference type="SMART" id="SM00357">
    <property type="entry name" value="CSP"/>
    <property type="match status" value="1"/>
</dbReference>
<dbReference type="Proteomes" id="UP000572670">
    <property type="component" value="Unassembled WGS sequence"/>
</dbReference>
<dbReference type="PRINTS" id="PR00050">
    <property type="entry name" value="COLDSHOCK"/>
</dbReference>
<dbReference type="Gene3D" id="2.40.50.140">
    <property type="entry name" value="Nucleic acid-binding proteins"/>
    <property type="match status" value="1"/>
</dbReference>
<dbReference type="EMBL" id="JACJIK010000001">
    <property type="protein sequence ID" value="MBA9059299.1"/>
    <property type="molecule type" value="Genomic_DNA"/>
</dbReference>
<evidence type="ECO:0000259" key="1">
    <source>
        <dbReference type="PROSITE" id="PS51857"/>
    </source>
</evidence>
<reference evidence="2 3" key="1">
    <citation type="submission" date="2020-08" db="EMBL/GenBank/DDBJ databases">
        <title>Sequencing the genomes of 1000 actinobacteria strains.</title>
        <authorList>
            <person name="Klenk H.-P."/>
        </authorList>
    </citation>
    <scope>NUCLEOTIDE SEQUENCE [LARGE SCALE GENOMIC DNA]</scope>
    <source>
        <strain evidence="2 3">DSM 21948</strain>
    </source>
</reference>
<feature type="domain" description="CSD" evidence="1">
    <location>
        <begin position="4"/>
        <end position="67"/>
    </location>
</feature>
<dbReference type="Pfam" id="PF00313">
    <property type="entry name" value="CSD"/>
    <property type="match status" value="1"/>
</dbReference>
<dbReference type="InterPro" id="IPR011129">
    <property type="entry name" value="CSD"/>
</dbReference>
<protein>
    <submittedName>
        <fullName evidence="2">CspA family cold shock protein</fullName>
    </submittedName>
</protein>
<dbReference type="InterPro" id="IPR012340">
    <property type="entry name" value="NA-bd_OB-fold"/>
</dbReference>
<evidence type="ECO:0000313" key="2">
    <source>
        <dbReference type="EMBL" id="MBA9059299.1"/>
    </source>
</evidence>
<name>A0ABR6CZL6_9MICC</name>
<dbReference type="SUPFAM" id="SSF50249">
    <property type="entry name" value="Nucleic acid-binding proteins"/>
    <property type="match status" value="1"/>
</dbReference>
<proteinExistence type="predicted"/>
<gene>
    <name evidence="2" type="ORF">HDA34_001006</name>
</gene>
<comment type="caution">
    <text evidence="2">The sequence shown here is derived from an EMBL/GenBank/DDBJ whole genome shotgun (WGS) entry which is preliminary data.</text>
</comment>
<sequence length="130" mass="14276">MTHMPTGRIKFYDSTKGFGFAQTDEGEEVHVPASALPAGVTELRGGTRVEFGVAEGRRGKQALSLRVLDAAPSVVRNHRPGATEMAVLMEDLITWLDQTSNGLRRGRYPQRAQAQKMAQVLRRVADDLEA</sequence>
<dbReference type="InterPro" id="IPR002059">
    <property type="entry name" value="CSP_DNA-bd"/>
</dbReference>
<organism evidence="2 3">
    <name type="scientific">Micrococcus yunnanensis</name>
    <dbReference type="NCBI Taxonomy" id="566027"/>
    <lineage>
        <taxon>Bacteria</taxon>
        <taxon>Bacillati</taxon>
        <taxon>Actinomycetota</taxon>
        <taxon>Actinomycetes</taxon>
        <taxon>Micrococcales</taxon>
        <taxon>Micrococcaceae</taxon>
        <taxon>Micrococcus</taxon>
    </lineage>
</organism>
<keyword evidence="3" id="KW-1185">Reference proteome</keyword>
<accession>A0ABR6CZL6</accession>
<dbReference type="PROSITE" id="PS51857">
    <property type="entry name" value="CSD_2"/>
    <property type="match status" value="1"/>
</dbReference>
<evidence type="ECO:0000313" key="3">
    <source>
        <dbReference type="Proteomes" id="UP000572670"/>
    </source>
</evidence>